<comment type="caution">
    <text evidence="3">The sequence shown here is derived from an EMBL/GenBank/DDBJ whole genome shotgun (WGS) entry which is preliminary data.</text>
</comment>
<protein>
    <submittedName>
        <fullName evidence="3">Uncharacterized protein</fullName>
    </submittedName>
</protein>
<proteinExistence type="predicted"/>
<feature type="coiled-coil region" evidence="1">
    <location>
        <begin position="430"/>
        <end position="474"/>
    </location>
</feature>
<dbReference type="AlphaFoldDB" id="A0A8J2WTZ6"/>
<keyword evidence="4" id="KW-1185">Reference proteome</keyword>
<keyword evidence="1" id="KW-0175">Coiled coil</keyword>
<name>A0A8J2WTZ6_9CRUS</name>
<feature type="region of interest" description="Disordered" evidence="2">
    <location>
        <begin position="109"/>
        <end position="128"/>
    </location>
</feature>
<dbReference type="EMBL" id="CAKKLH010000314">
    <property type="protein sequence ID" value="CAH0111397.1"/>
    <property type="molecule type" value="Genomic_DNA"/>
</dbReference>
<sequence>MDFDDDSLDDLLRDTSKFKKPAVNVVTDELFTNSNPQSSRREKKSALLAELFGPSSTTSFSAIESSLEDQGKNADKFGSNHNLSSNSLVEGTKKTEEFSFGSYVPSSSAITRSAGGNKSRPTSSGSVNQLQTNLYQPSTHLDKKHAISDQILLDGSPIKQSLIESSVEIAAQVPELKVSGDWLPSSSSSVAPPLFPKPTAISKGNAAKMSASNEQLPAAGIIPFTFQMPTNQPVSKEVTANNETNMAIIKEVLDNFSNNFCKKLLDTLTGKNENLSDITGCLVELHKCINTASQNWLNSINSDKTHPAGELEKRILILENKIEMTSQENTNLRARLDIVENQMRENRNESSRIKIDTDTVVENHLKWMREAVNNLDNKISSHSSQCKQTAGEESHSRDLLLHQMQQKLLEFESQLVKSSTTSGHQQQETLHLLKAEFKWLERQKKKLKNDRKQLKILQEHIQGKQQLLNEFSAELSKTTHHLQSQSLAVEAKIKRMEKLLTENRQDLHGGFQRDVNKHNLNNKSSELTQMEDLGLALWKLHVRGDEKKLTEQQHFLQMLSKSTI</sequence>
<feature type="coiled-coil region" evidence="1">
    <location>
        <begin position="308"/>
        <end position="349"/>
    </location>
</feature>
<evidence type="ECO:0000313" key="4">
    <source>
        <dbReference type="Proteomes" id="UP000789390"/>
    </source>
</evidence>
<evidence type="ECO:0000256" key="2">
    <source>
        <dbReference type="SAM" id="MobiDB-lite"/>
    </source>
</evidence>
<dbReference type="OrthoDB" id="6353758at2759"/>
<dbReference type="Proteomes" id="UP000789390">
    <property type="component" value="Unassembled WGS sequence"/>
</dbReference>
<evidence type="ECO:0000256" key="1">
    <source>
        <dbReference type="SAM" id="Coils"/>
    </source>
</evidence>
<gene>
    <name evidence="3" type="ORF">DGAL_LOCUS15042</name>
</gene>
<evidence type="ECO:0000313" key="3">
    <source>
        <dbReference type="EMBL" id="CAH0111397.1"/>
    </source>
</evidence>
<organism evidence="3 4">
    <name type="scientific">Daphnia galeata</name>
    <dbReference type="NCBI Taxonomy" id="27404"/>
    <lineage>
        <taxon>Eukaryota</taxon>
        <taxon>Metazoa</taxon>
        <taxon>Ecdysozoa</taxon>
        <taxon>Arthropoda</taxon>
        <taxon>Crustacea</taxon>
        <taxon>Branchiopoda</taxon>
        <taxon>Diplostraca</taxon>
        <taxon>Cladocera</taxon>
        <taxon>Anomopoda</taxon>
        <taxon>Daphniidae</taxon>
        <taxon>Daphnia</taxon>
    </lineage>
</organism>
<accession>A0A8J2WTZ6</accession>
<reference evidence="3" key="1">
    <citation type="submission" date="2021-11" db="EMBL/GenBank/DDBJ databases">
        <authorList>
            <person name="Schell T."/>
        </authorList>
    </citation>
    <scope>NUCLEOTIDE SEQUENCE</scope>
    <source>
        <strain evidence="3">M5</strain>
    </source>
</reference>